<evidence type="ECO:0000256" key="1">
    <source>
        <dbReference type="SAM" id="MobiDB-lite"/>
    </source>
</evidence>
<keyword evidence="3" id="KW-1185">Reference proteome</keyword>
<organism evidence="2 3">
    <name type="scientific">Papiliotrema laurentii</name>
    <name type="common">Cryptococcus laurentii</name>
    <dbReference type="NCBI Taxonomy" id="5418"/>
    <lineage>
        <taxon>Eukaryota</taxon>
        <taxon>Fungi</taxon>
        <taxon>Dikarya</taxon>
        <taxon>Basidiomycota</taxon>
        <taxon>Agaricomycotina</taxon>
        <taxon>Tremellomycetes</taxon>
        <taxon>Tremellales</taxon>
        <taxon>Rhynchogastremaceae</taxon>
        <taxon>Papiliotrema</taxon>
    </lineage>
</organism>
<name>A0AAD9CY43_PAPLA</name>
<dbReference type="Proteomes" id="UP001182556">
    <property type="component" value="Unassembled WGS sequence"/>
</dbReference>
<accession>A0AAD9CY43</accession>
<protein>
    <submittedName>
        <fullName evidence="2">Uncharacterized protein</fullName>
    </submittedName>
</protein>
<reference evidence="2" key="1">
    <citation type="submission" date="2023-02" db="EMBL/GenBank/DDBJ databases">
        <title>Identification and recombinant expression of a fungal hydrolase from Papiliotrema laurentii that hydrolyzes apple cutin and clears colloidal polyester polyurethane.</title>
        <authorList>
            <consortium name="DOE Joint Genome Institute"/>
            <person name="Roman V.A."/>
            <person name="Bojanowski C."/>
            <person name="Crable B.R."/>
            <person name="Wagner D.N."/>
            <person name="Hung C.S."/>
            <person name="Nadeau L.J."/>
            <person name="Schratz L."/>
            <person name="Haridas S."/>
            <person name="Pangilinan J."/>
            <person name="Lipzen A."/>
            <person name="Na H."/>
            <person name="Yan M."/>
            <person name="Ng V."/>
            <person name="Grigoriev I.V."/>
            <person name="Spatafora J.W."/>
            <person name="Barlow D."/>
            <person name="Biffinger J."/>
            <person name="Kelley-Loughnane N."/>
            <person name="Varaljay V.A."/>
            <person name="Crookes-Goodson W.J."/>
        </authorList>
    </citation>
    <scope>NUCLEOTIDE SEQUENCE</scope>
    <source>
        <strain evidence="2">5307AH</strain>
    </source>
</reference>
<sequence>MANLTAKVKVQEGQISALQAIAGIRKGKRPAGDFTDLSTNRFERLAHREMQRDALPALRKEVLSMTREVFEKIEVAVKLDITEVVNRQFAARLRNQLRDEITAKNAKTQVAVVENCRRVIAEMSDEALLGSEEARRIRSDRLRLAVNREIDRLWLAERTVRVRINNAKADAEETMSDLYDASAYASAIKDDPKDTARPIFDLTPNLMMRYEHEKQDGNHGIPNFNGMMSADNVDGDKGSPLGITPVDINDEDCPDTSTNCENAPPGSMLQADLGPETIEGVLALTRVGIDEGGRRADHLGRALSGGSQDKGAYRSQTRW</sequence>
<proteinExistence type="predicted"/>
<gene>
    <name evidence="2" type="ORF">DB88DRAFT_531717</name>
</gene>
<evidence type="ECO:0000313" key="3">
    <source>
        <dbReference type="Proteomes" id="UP001182556"/>
    </source>
</evidence>
<comment type="caution">
    <text evidence="2">The sequence shown here is derived from an EMBL/GenBank/DDBJ whole genome shotgun (WGS) entry which is preliminary data.</text>
</comment>
<dbReference type="EMBL" id="JAODAN010000008">
    <property type="protein sequence ID" value="KAK1922575.1"/>
    <property type="molecule type" value="Genomic_DNA"/>
</dbReference>
<dbReference type="AlphaFoldDB" id="A0AAD9CY43"/>
<evidence type="ECO:0000313" key="2">
    <source>
        <dbReference type="EMBL" id="KAK1922575.1"/>
    </source>
</evidence>
<feature type="region of interest" description="Disordered" evidence="1">
    <location>
        <begin position="298"/>
        <end position="319"/>
    </location>
</feature>